<dbReference type="GO" id="GO:0004497">
    <property type="term" value="F:monooxygenase activity"/>
    <property type="evidence" value="ECO:0007669"/>
    <property type="project" value="UniProtKB-KW"/>
</dbReference>
<gene>
    <name evidence="5" type="primary">hal4</name>
    <name evidence="5" type="ORF">HETIRDRAFT_181192</name>
</gene>
<dbReference type="GO" id="GO:0140907">
    <property type="term" value="F:flavin-dependent halogenase activity"/>
    <property type="evidence" value="ECO:0007669"/>
    <property type="project" value="UniProtKB-ARBA"/>
</dbReference>
<dbReference type="EC" id="3.8.1.1" evidence="5"/>
<evidence type="ECO:0000313" key="5">
    <source>
        <dbReference type="EMBL" id="ETW75821.1"/>
    </source>
</evidence>
<dbReference type="eggNOG" id="ENOG502QW6Y">
    <property type="taxonomic scope" value="Eukaryota"/>
</dbReference>
<keyword evidence="3" id="KW-0503">Monooxygenase</keyword>
<evidence type="ECO:0000256" key="3">
    <source>
        <dbReference type="ARBA" id="ARBA00023033"/>
    </source>
</evidence>
<dbReference type="KEGG" id="hir:HETIRDRAFT_181192"/>
<dbReference type="GO" id="GO:0044550">
    <property type="term" value="P:secondary metabolite biosynthetic process"/>
    <property type="evidence" value="ECO:0007669"/>
    <property type="project" value="UniProtKB-ARBA"/>
</dbReference>
<dbReference type="Pfam" id="PF04820">
    <property type="entry name" value="Trp_halogenase"/>
    <property type="match status" value="1"/>
</dbReference>
<keyword evidence="2" id="KW-0560">Oxidoreductase</keyword>
<proteinExistence type="inferred from homology"/>
<dbReference type="PANTHER" id="PTHR43747">
    <property type="entry name" value="FAD-BINDING PROTEIN"/>
    <property type="match status" value="1"/>
</dbReference>
<dbReference type="GO" id="GO:0016787">
    <property type="term" value="F:hydrolase activity"/>
    <property type="evidence" value="ECO:0007669"/>
    <property type="project" value="UniProtKB-KW"/>
</dbReference>
<keyword evidence="6" id="KW-1185">Reference proteome</keyword>
<accession>W4JSI9</accession>
<dbReference type="RefSeq" id="XP_009552071.1">
    <property type="nucleotide sequence ID" value="XM_009553776.1"/>
</dbReference>
<dbReference type="InterPro" id="IPR036188">
    <property type="entry name" value="FAD/NAD-bd_sf"/>
</dbReference>
<dbReference type="SUPFAM" id="SSF51905">
    <property type="entry name" value="FAD/NAD(P)-binding domain"/>
    <property type="match status" value="1"/>
</dbReference>
<evidence type="ECO:0000313" key="6">
    <source>
        <dbReference type="Proteomes" id="UP000030671"/>
    </source>
</evidence>
<name>W4JSI9_HETIT</name>
<dbReference type="PRINTS" id="PR00420">
    <property type="entry name" value="RNGMNOXGNASE"/>
</dbReference>
<sequence>MSSLHPPEHAQILVIGGGPSGSYAASALAREGFDVVLLEASAFPRYHIGESLIPSVRYQLRFIDAEEKVAAHGFARKPGAAMKFNQFKKEGYTDFVALGHDNNAWNVVRSEFDALLLDHASVCGAKVFHPYKATSIAFSSTSSASSPLGRPTSVTWLHTSCASTNQCTGIMSFDYLIDASGRAGIMSTRYLKNRRFNANLKNIAMWGYWTGVGTYAQETAAEGAPWFEALTGMFCFADESGWAWFIPLHDGTTSIGVVMDQKLFRKSSRPEPLNSPSIAVLPLLPSLYLSFLELAPGVKKLIGAGTLLQGKNLDDSSDGTIKTASDYSYSASSYAGEGWRIVGDAGAFIDPFFSSGVHLAMTSGLAAAASIAASIRGDCNEREAADWHSQRVTVSYTRFLVVVLGAYKQMRSQSTDVLSDVGEDNFDKAFSFLRPVIQGNADMGPRLSESEVQRALDFCTNLFNPTTPNQHEAVRKRIEKALLDVTAPIVNPSALDEIAPFMLGADDAEVETKRVLAKINARRVIHQDHSGLHSLEEEALGEGGWTVRLERGKLGLVKAPTASDGHC</sequence>
<protein>
    <submittedName>
        <fullName evidence="5">Putative halogenase</fullName>
        <ecNumber evidence="5">3.8.1.1</ecNumber>
    </submittedName>
</protein>
<dbReference type="EMBL" id="KI925465">
    <property type="protein sequence ID" value="ETW75821.1"/>
    <property type="molecule type" value="Genomic_DNA"/>
</dbReference>
<dbReference type="InParanoid" id="W4JSI9"/>
<dbReference type="InterPro" id="IPR006905">
    <property type="entry name" value="Flavin_halogenase"/>
</dbReference>
<evidence type="ECO:0000256" key="1">
    <source>
        <dbReference type="ARBA" id="ARBA00005706"/>
    </source>
</evidence>
<dbReference type="InterPro" id="IPR050816">
    <property type="entry name" value="Flavin-dep_Halogenase_NPB"/>
</dbReference>
<dbReference type="OrthoDB" id="3340390at2759"/>
<dbReference type="GeneID" id="20668588"/>
<dbReference type="HOGENOM" id="CLU_024648_4_2_1"/>
<evidence type="ECO:0000256" key="2">
    <source>
        <dbReference type="ARBA" id="ARBA00023002"/>
    </source>
</evidence>
<evidence type="ECO:0000256" key="4">
    <source>
        <dbReference type="ARBA" id="ARBA00049364"/>
    </source>
</evidence>
<keyword evidence="5" id="KW-0378">Hydrolase</keyword>
<reference evidence="5 6" key="1">
    <citation type="journal article" date="2012" name="New Phytol.">
        <title>Insight into trade-off between wood decay and parasitism from the genome of a fungal forest pathogen.</title>
        <authorList>
            <person name="Olson A."/>
            <person name="Aerts A."/>
            <person name="Asiegbu F."/>
            <person name="Belbahri L."/>
            <person name="Bouzid O."/>
            <person name="Broberg A."/>
            <person name="Canback B."/>
            <person name="Coutinho P.M."/>
            <person name="Cullen D."/>
            <person name="Dalman K."/>
            <person name="Deflorio G."/>
            <person name="van Diepen L.T."/>
            <person name="Dunand C."/>
            <person name="Duplessis S."/>
            <person name="Durling M."/>
            <person name="Gonthier P."/>
            <person name="Grimwood J."/>
            <person name="Fossdal C.G."/>
            <person name="Hansson D."/>
            <person name="Henrissat B."/>
            <person name="Hietala A."/>
            <person name="Himmelstrand K."/>
            <person name="Hoffmeister D."/>
            <person name="Hogberg N."/>
            <person name="James T.Y."/>
            <person name="Karlsson M."/>
            <person name="Kohler A."/>
            <person name="Kues U."/>
            <person name="Lee Y.H."/>
            <person name="Lin Y.C."/>
            <person name="Lind M."/>
            <person name="Lindquist E."/>
            <person name="Lombard V."/>
            <person name="Lucas S."/>
            <person name="Lunden K."/>
            <person name="Morin E."/>
            <person name="Murat C."/>
            <person name="Park J."/>
            <person name="Raffaello T."/>
            <person name="Rouze P."/>
            <person name="Salamov A."/>
            <person name="Schmutz J."/>
            <person name="Solheim H."/>
            <person name="Stahlberg J."/>
            <person name="Velez H."/>
            <person name="de Vries R.P."/>
            <person name="Wiebenga A."/>
            <person name="Woodward S."/>
            <person name="Yakovlev I."/>
            <person name="Garbelotto M."/>
            <person name="Martin F."/>
            <person name="Grigoriev I.V."/>
            <person name="Stenlid J."/>
        </authorList>
    </citation>
    <scope>NUCLEOTIDE SEQUENCE [LARGE SCALE GENOMIC DNA]</scope>
    <source>
        <strain evidence="5 6">TC 32-1</strain>
    </source>
</reference>
<dbReference type="Proteomes" id="UP000030671">
    <property type="component" value="Unassembled WGS sequence"/>
</dbReference>
<dbReference type="AlphaFoldDB" id="W4JSI9"/>
<comment type="catalytic activity">
    <reaction evidence="4">
        <text>melleolide F + FADH2 + chloride + O2 = 6'-chloromelleolide F + FAD + 2 H2O + H(+)</text>
        <dbReference type="Rhea" id="RHEA:67160"/>
        <dbReference type="ChEBI" id="CHEBI:15377"/>
        <dbReference type="ChEBI" id="CHEBI:15378"/>
        <dbReference type="ChEBI" id="CHEBI:15379"/>
        <dbReference type="ChEBI" id="CHEBI:17996"/>
        <dbReference type="ChEBI" id="CHEBI:57692"/>
        <dbReference type="ChEBI" id="CHEBI:58307"/>
        <dbReference type="ChEBI" id="CHEBI:167712"/>
        <dbReference type="ChEBI" id="CHEBI:167713"/>
    </reaction>
    <physiologicalReaction direction="left-to-right" evidence="4">
        <dbReference type="Rhea" id="RHEA:67161"/>
    </physiologicalReaction>
</comment>
<organism evidence="5 6">
    <name type="scientific">Heterobasidion irregulare (strain TC 32-1)</name>
    <dbReference type="NCBI Taxonomy" id="747525"/>
    <lineage>
        <taxon>Eukaryota</taxon>
        <taxon>Fungi</taxon>
        <taxon>Dikarya</taxon>
        <taxon>Basidiomycota</taxon>
        <taxon>Agaricomycotina</taxon>
        <taxon>Agaricomycetes</taxon>
        <taxon>Russulales</taxon>
        <taxon>Bondarzewiaceae</taxon>
        <taxon>Heterobasidion</taxon>
        <taxon>Heterobasidion annosum species complex</taxon>
    </lineage>
</organism>
<dbReference type="PANTHER" id="PTHR43747:SF5">
    <property type="entry name" value="FAD-BINDING DOMAIN-CONTAINING PROTEIN"/>
    <property type="match status" value="1"/>
</dbReference>
<comment type="similarity">
    <text evidence="1">Belongs to the flavin-dependent halogenase family.</text>
</comment>
<dbReference type="Gene3D" id="3.50.50.60">
    <property type="entry name" value="FAD/NAD(P)-binding domain"/>
    <property type="match status" value="1"/>
</dbReference>